<evidence type="ECO:0000256" key="4">
    <source>
        <dbReference type="ARBA" id="ARBA00023002"/>
    </source>
</evidence>
<dbReference type="STRING" id="227321.Q5AZX5"/>
<sequence>MAALLYFLGIVASLVAAAWVLRRTTYSPESQVQLEVPTNPSPISKKLAEALPHIVLLHRNKAFFKSINSYWAQQEREVMQACIVQPREASEVAKVIGILKREYDEQEASLTSRSGDVLFAVRGGGGLSFFTPCFGLACSNVLAYEVVLASGKIVTATAQPYPNLWRALKGGSNNFGVVTRFTLRCFPSTKIWGGFF</sequence>
<dbReference type="Proteomes" id="UP000000560">
    <property type="component" value="Chromosome I"/>
</dbReference>
<evidence type="ECO:0000256" key="5">
    <source>
        <dbReference type="SAM" id="SignalP"/>
    </source>
</evidence>
<keyword evidence="5" id="KW-0732">Signal</keyword>
<reference evidence="7" key="2">
    <citation type="journal article" date="2009" name="Fungal Genet. Biol.">
        <title>The 2008 update of the Aspergillus nidulans genome annotation: a community effort.</title>
        <authorList>
            <person name="Wortman J.R."/>
            <person name="Gilsenan J.M."/>
            <person name="Joardar V."/>
            <person name="Deegan J."/>
            <person name="Clutterbuck J."/>
            <person name="Andersen M.R."/>
            <person name="Archer D."/>
            <person name="Bencina M."/>
            <person name="Braus G."/>
            <person name="Coutinho P."/>
            <person name="von Dohren H."/>
            <person name="Doonan J."/>
            <person name="Driessen A.J."/>
            <person name="Durek P."/>
            <person name="Espeso E."/>
            <person name="Fekete E."/>
            <person name="Flipphi M."/>
            <person name="Estrada C.G."/>
            <person name="Geysens S."/>
            <person name="Goldman G."/>
            <person name="de Groot P.W."/>
            <person name="Hansen K."/>
            <person name="Harris S.D."/>
            <person name="Heinekamp T."/>
            <person name="Helmstaedt K."/>
            <person name="Henrissat B."/>
            <person name="Hofmann G."/>
            <person name="Homan T."/>
            <person name="Horio T."/>
            <person name="Horiuchi H."/>
            <person name="James S."/>
            <person name="Jones M."/>
            <person name="Karaffa L."/>
            <person name="Karanyi Z."/>
            <person name="Kato M."/>
            <person name="Keller N."/>
            <person name="Kelly D.E."/>
            <person name="Kiel J.A."/>
            <person name="Kim J.M."/>
            <person name="van der Klei I.J."/>
            <person name="Klis F.M."/>
            <person name="Kovalchuk A."/>
            <person name="Krasevec N."/>
            <person name="Kubicek C.P."/>
            <person name="Liu B."/>
            <person name="Maccabe A."/>
            <person name="Meyer V."/>
            <person name="Mirabito P."/>
            <person name="Miskei M."/>
            <person name="Mos M."/>
            <person name="Mullins J."/>
            <person name="Nelson D.R."/>
            <person name="Nielsen J."/>
            <person name="Oakley B.R."/>
            <person name="Osmani S.A."/>
            <person name="Pakula T."/>
            <person name="Paszewski A."/>
            <person name="Paulsen I."/>
            <person name="Pilsyk S."/>
            <person name="Pocsi I."/>
            <person name="Punt P.J."/>
            <person name="Ram A.F."/>
            <person name="Ren Q."/>
            <person name="Robellet X."/>
            <person name="Robson G."/>
            <person name="Seiboth B."/>
            <person name="van Solingen P."/>
            <person name="Specht T."/>
            <person name="Sun J."/>
            <person name="Taheri-Talesh N."/>
            <person name="Takeshita N."/>
            <person name="Ussery D."/>
            <person name="vanKuyk P.A."/>
            <person name="Visser H."/>
            <person name="van de Vondervoort P.J."/>
            <person name="de Vries R.P."/>
            <person name="Walton J."/>
            <person name="Xiang X."/>
            <person name="Xiong Y."/>
            <person name="Zeng A.P."/>
            <person name="Brandt B.W."/>
            <person name="Cornell M.J."/>
            <person name="van den Hondel C.A."/>
            <person name="Visser J."/>
            <person name="Oliver S.G."/>
            <person name="Turner G."/>
        </authorList>
    </citation>
    <scope>GENOME REANNOTATION</scope>
    <source>
        <strain evidence="7">FGSC A4 / ATCC 38163 / CBS 112.46 / NRRL 194 / M139</strain>
    </source>
</reference>
<dbReference type="InterPro" id="IPR036318">
    <property type="entry name" value="FAD-bd_PCMH-like_sf"/>
</dbReference>
<dbReference type="VEuPathDB" id="FungiDB:AN6155"/>
<dbReference type="InterPro" id="IPR016169">
    <property type="entry name" value="FAD-bd_PCMH_sub2"/>
</dbReference>
<keyword evidence="7" id="KW-1185">Reference proteome</keyword>
<proteinExistence type="inferred from homology"/>
<accession>Q5AZX5</accession>
<dbReference type="eggNOG" id="KOG1231">
    <property type="taxonomic scope" value="Eukaryota"/>
</dbReference>
<dbReference type="GO" id="GO:0050660">
    <property type="term" value="F:flavin adenine dinucleotide binding"/>
    <property type="evidence" value="ECO:0007669"/>
    <property type="project" value="InterPro"/>
</dbReference>
<reference evidence="7" key="1">
    <citation type="journal article" date="2005" name="Nature">
        <title>Sequencing of Aspergillus nidulans and comparative analysis with A. fumigatus and A. oryzae.</title>
        <authorList>
            <person name="Galagan J.E."/>
            <person name="Calvo S.E."/>
            <person name="Cuomo C."/>
            <person name="Ma L.J."/>
            <person name="Wortman J.R."/>
            <person name="Batzoglou S."/>
            <person name="Lee S.I."/>
            <person name="Basturkmen M."/>
            <person name="Spevak C.C."/>
            <person name="Clutterbuck J."/>
            <person name="Kapitonov V."/>
            <person name="Jurka J."/>
            <person name="Scazzocchio C."/>
            <person name="Farman M."/>
            <person name="Butler J."/>
            <person name="Purcell S."/>
            <person name="Harris S."/>
            <person name="Braus G.H."/>
            <person name="Draht O."/>
            <person name="Busch S."/>
            <person name="D'Enfert C."/>
            <person name="Bouchier C."/>
            <person name="Goldman G.H."/>
            <person name="Bell-Pedersen D."/>
            <person name="Griffiths-Jones S."/>
            <person name="Doonan J.H."/>
            <person name="Yu J."/>
            <person name="Vienken K."/>
            <person name="Pain A."/>
            <person name="Freitag M."/>
            <person name="Selker E.U."/>
            <person name="Archer D.B."/>
            <person name="Penalva M.A."/>
            <person name="Oakley B.R."/>
            <person name="Momany M."/>
            <person name="Tanaka T."/>
            <person name="Kumagai T."/>
            <person name="Asai K."/>
            <person name="Machida M."/>
            <person name="Nierman W.C."/>
            <person name="Denning D.W."/>
            <person name="Caddick M."/>
            <person name="Hynes M."/>
            <person name="Paoletti M."/>
            <person name="Fischer R."/>
            <person name="Miller B."/>
            <person name="Dyer P."/>
            <person name="Sachs M.S."/>
            <person name="Osmani S.A."/>
            <person name="Birren B.W."/>
        </authorList>
    </citation>
    <scope>NUCLEOTIDE SEQUENCE [LARGE SCALE GENOMIC DNA]</scope>
    <source>
        <strain evidence="7">FGSC A4 / ATCC 38163 / CBS 112.46 / NRRL 194 / M139</strain>
    </source>
</reference>
<keyword evidence="2" id="KW-0285">Flavoprotein</keyword>
<evidence type="ECO:0000313" key="7">
    <source>
        <dbReference type="Proteomes" id="UP000000560"/>
    </source>
</evidence>
<keyword evidence="3" id="KW-0274">FAD</keyword>
<dbReference type="InterPro" id="IPR050416">
    <property type="entry name" value="FAD-linked_Oxidoreductase"/>
</dbReference>
<gene>
    <name evidence="6" type="ORF">ANIA_06155</name>
</gene>
<dbReference type="EMBL" id="BN001301">
    <property type="protein sequence ID" value="CBF70074.1"/>
    <property type="molecule type" value="Genomic_DNA"/>
</dbReference>
<dbReference type="RefSeq" id="XP_663759.1">
    <property type="nucleotide sequence ID" value="XM_658667.1"/>
</dbReference>
<feature type="chain" id="PRO_5010324824" evidence="5">
    <location>
        <begin position="18"/>
        <end position="196"/>
    </location>
</feature>
<evidence type="ECO:0000256" key="2">
    <source>
        <dbReference type="ARBA" id="ARBA00022630"/>
    </source>
</evidence>
<dbReference type="GO" id="GO:0016491">
    <property type="term" value="F:oxidoreductase activity"/>
    <property type="evidence" value="ECO:0007669"/>
    <property type="project" value="UniProtKB-KW"/>
</dbReference>
<dbReference type="GeneID" id="2871121"/>
<dbReference type="SUPFAM" id="SSF56176">
    <property type="entry name" value="FAD-binding/transporter-associated domain-like"/>
    <property type="match status" value="1"/>
</dbReference>
<dbReference type="KEGG" id="ani:ANIA_06155"/>
<evidence type="ECO:0000256" key="1">
    <source>
        <dbReference type="ARBA" id="ARBA00005466"/>
    </source>
</evidence>
<dbReference type="PANTHER" id="PTHR42973">
    <property type="entry name" value="BINDING OXIDOREDUCTASE, PUTATIVE (AFU_ORTHOLOGUE AFUA_1G17690)-RELATED"/>
    <property type="match status" value="1"/>
</dbReference>
<dbReference type="InParanoid" id="Q5AZX5"/>
<evidence type="ECO:0000313" key="6">
    <source>
        <dbReference type="EMBL" id="CBF70074.1"/>
    </source>
</evidence>
<name>Q5AZX5_EMENI</name>
<dbReference type="PANTHER" id="PTHR42973:SF4">
    <property type="entry name" value="FAD BINDING DOMAIN PROTEIN"/>
    <property type="match status" value="1"/>
</dbReference>
<dbReference type="Gene3D" id="3.30.465.10">
    <property type="match status" value="1"/>
</dbReference>
<comment type="similarity">
    <text evidence="1">Belongs to the oxygen-dependent FAD-linked oxidoreductase family.</text>
</comment>
<accession>C8V2A0</accession>
<evidence type="ECO:0000256" key="3">
    <source>
        <dbReference type="ARBA" id="ARBA00022827"/>
    </source>
</evidence>
<keyword evidence="4" id="KW-0560">Oxidoreductase</keyword>
<organism evidence="6 7">
    <name type="scientific">Emericella nidulans (strain FGSC A4 / ATCC 38163 / CBS 112.46 / NRRL 194 / M139)</name>
    <name type="common">Aspergillus nidulans</name>
    <dbReference type="NCBI Taxonomy" id="227321"/>
    <lineage>
        <taxon>Eukaryota</taxon>
        <taxon>Fungi</taxon>
        <taxon>Dikarya</taxon>
        <taxon>Ascomycota</taxon>
        <taxon>Pezizomycotina</taxon>
        <taxon>Eurotiomycetes</taxon>
        <taxon>Eurotiomycetidae</taxon>
        <taxon>Eurotiales</taxon>
        <taxon>Aspergillaceae</taxon>
        <taxon>Aspergillus</taxon>
        <taxon>Aspergillus subgen. Nidulantes</taxon>
    </lineage>
</organism>
<dbReference type="HOGENOM" id="CLU_1390213_0_0_1"/>
<feature type="signal peptide" evidence="5">
    <location>
        <begin position="1"/>
        <end position="17"/>
    </location>
</feature>
<dbReference type="AlphaFoldDB" id="Q5AZX5"/>
<dbReference type="OrthoDB" id="2151789at2759"/>
<protein>
    <submittedName>
        <fullName evidence="6">Uncharacterized protein</fullName>
    </submittedName>
</protein>